<keyword evidence="3" id="KW-1185">Reference proteome</keyword>
<evidence type="ECO:0000313" key="3">
    <source>
        <dbReference type="Proteomes" id="UP000253083"/>
    </source>
</evidence>
<dbReference type="Proteomes" id="UP000253083">
    <property type="component" value="Unassembled WGS sequence"/>
</dbReference>
<keyword evidence="1" id="KW-0732">Signal</keyword>
<dbReference type="InParanoid" id="A0A395JH29"/>
<organism evidence="2 3">
    <name type="scientific">Arenicella xantha</name>
    <dbReference type="NCBI Taxonomy" id="644221"/>
    <lineage>
        <taxon>Bacteria</taxon>
        <taxon>Pseudomonadati</taxon>
        <taxon>Pseudomonadota</taxon>
        <taxon>Gammaproteobacteria</taxon>
        <taxon>Arenicellales</taxon>
        <taxon>Arenicellaceae</taxon>
        <taxon>Arenicella</taxon>
    </lineage>
</organism>
<dbReference type="AlphaFoldDB" id="A0A395JH29"/>
<dbReference type="PANTHER" id="PTHR40590">
    <property type="entry name" value="CYTOPLASMIC PROTEIN-RELATED"/>
    <property type="match status" value="1"/>
</dbReference>
<comment type="caution">
    <text evidence="2">The sequence shown here is derived from an EMBL/GenBank/DDBJ whole genome shotgun (WGS) entry which is preliminary data.</text>
</comment>
<dbReference type="EMBL" id="QNRT01000004">
    <property type="protein sequence ID" value="RBP49145.1"/>
    <property type="molecule type" value="Genomic_DNA"/>
</dbReference>
<name>A0A395JH29_9GAMM</name>
<dbReference type="OrthoDB" id="357294at2"/>
<protein>
    <recommendedName>
        <fullName evidence="4">TraB family protein</fullName>
    </recommendedName>
</protein>
<dbReference type="InterPro" id="IPR002816">
    <property type="entry name" value="TraB/PrgY/GumN_fam"/>
</dbReference>
<proteinExistence type="predicted"/>
<dbReference type="FunCoup" id="A0A395JH29">
    <property type="interactions" value="9"/>
</dbReference>
<evidence type="ECO:0008006" key="4">
    <source>
        <dbReference type="Google" id="ProtNLM"/>
    </source>
</evidence>
<dbReference type="CDD" id="cd14789">
    <property type="entry name" value="Tiki"/>
    <property type="match status" value="1"/>
</dbReference>
<reference evidence="2 3" key="1">
    <citation type="submission" date="2018-06" db="EMBL/GenBank/DDBJ databases">
        <title>Genomic Encyclopedia of Type Strains, Phase IV (KMG-IV): sequencing the most valuable type-strain genomes for metagenomic binning, comparative biology and taxonomic classification.</title>
        <authorList>
            <person name="Goeker M."/>
        </authorList>
    </citation>
    <scope>NUCLEOTIDE SEQUENCE [LARGE SCALE GENOMIC DNA]</scope>
    <source>
        <strain evidence="2 3">DSM 24032</strain>
    </source>
</reference>
<evidence type="ECO:0000313" key="2">
    <source>
        <dbReference type="EMBL" id="RBP49145.1"/>
    </source>
</evidence>
<accession>A0A395JH29</accession>
<feature type="signal peptide" evidence="1">
    <location>
        <begin position="1"/>
        <end position="27"/>
    </location>
</feature>
<feature type="chain" id="PRO_5017302258" description="TraB family protein" evidence="1">
    <location>
        <begin position="28"/>
        <end position="296"/>
    </location>
</feature>
<dbReference type="InterPro" id="IPR047111">
    <property type="entry name" value="YbaP-like"/>
</dbReference>
<dbReference type="Pfam" id="PF01963">
    <property type="entry name" value="TraB_PrgY_gumN"/>
    <property type="match status" value="1"/>
</dbReference>
<dbReference type="PANTHER" id="PTHR40590:SF1">
    <property type="entry name" value="CYTOPLASMIC PROTEIN"/>
    <property type="match status" value="1"/>
</dbReference>
<gene>
    <name evidence="2" type="ORF">DFR28_10471</name>
</gene>
<evidence type="ECO:0000256" key="1">
    <source>
        <dbReference type="SAM" id="SignalP"/>
    </source>
</evidence>
<sequence length="296" mass="33108">MFTKAKFVTVSFVLLSLMLAVMPTADAKSPVWKVSKDGYVLYLGGTIHLLSASDYPLPEAFEIAYENADTLWFETDIAAINSLDTQAQFLQVMMYQDGSTLSQVLNRDTHKKLSDFLAERELPIAAFETVSPAGLMSTLMAIELTKLGLIDQSAGVDLHFDQRAQKDQKLKQSLESVSEQLAFLQNINELEPNHFIATFIDELAELPQVWQSLLSAWRDGNLEQLAAVGIEPMKADYPSLYEVLLVQRNNNWIDDIEKMLVTQDVEFVLVGALHMAGETGLLKQLRSAGYEVEQLD</sequence>
<dbReference type="RefSeq" id="WP_113955012.1">
    <property type="nucleotide sequence ID" value="NZ_QNRT01000004.1"/>
</dbReference>